<accession>A0ABU0E1V5</accession>
<dbReference type="Gene3D" id="3.40.50.720">
    <property type="entry name" value="NAD(P)-binding Rossmann-like Domain"/>
    <property type="match status" value="1"/>
</dbReference>
<sequence>MCKNKIKAAVVGGGFIGKQHIEAIRRIPNAEVVAIVETTIERAKTIAEQYHIPNYYDNEDELFALEGIDVIHVCTPNFLHYEMAKKALEHDMNVFCEKPLSLSAEQSQALVDIASMSTGLHAVNLNYRSNVMVREMREQVINKKIGNLLLVQASYIQDWLMYDTDYDWHFVPDMVGASRAVADIGSHAFDLIQFISGQKITDVFADLIKVYPKRKESKEERETFSEVVSDNYEEVAVQNEDAAFIIAKLEDGTKVSITISQVTGGHKNDIEVCMSGSKQSITWKQEHADRLYIGKRNRGNELLYADAKYVSDKAKRFIALPNGHAVGWADAFKNSIQEFYLAIEDKDNKELDYVDFYKGHYLMKLIEACIESNKTQTWIHVK</sequence>
<protein>
    <submittedName>
        <fullName evidence="3">Dehydrogenase</fullName>
    </submittedName>
</protein>
<dbReference type="InterPro" id="IPR051317">
    <property type="entry name" value="Gfo/Idh/MocA_oxidoreduct"/>
</dbReference>
<dbReference type="PANTHER" id="PTHR43708:SF3">
    <property type="entry name" value="OXIDOREDUCTASE"/>
    <property type="match status" value="1"/>
</dbReference>
<evidence type="ECO:0000259" key="2">
    <source>
        <dbReference type="Pfam" id="PF22725"/>
    </source>
</evidence>
<dbReference type="InterPro" id="IPR055170">
    <property type="entry name" value="GFO_IDH_MocA-like_dom"/>
</dbReference>
<dbReference type="SUPFAM" id="SSF55347">
    <property type="entry name" value="Glyceraldehyde-3-phosphate dehydrogenase-like, C-terminal domain"/>
    <property type="match status" value="1"/>
</dbReference>
<feature type="domain" description="GFO/IDH/MocA-like oxidoreductase" evidence="2">
    <location>
        <begin position="133"/>
        <end position="281"/>
    </location>
</feature>
<feature type="domain" description="Gfo/Idh/MocA-like oxidoreductase N-terminal" evidence="1">
    <location>
        <begin position="6"/>
        <end position="116"/>
    </location>
</feature>
<evidence type="ECO:0000313" key="3">
    <source>
        <dbReference type="EMBL" id="MDQ0360739.1"/>
    </source>
</evidence>
<organism evidence="3 4">
    <name type="scientific">Breznakia pachnodae</name>
    <dbReference type="NCBI Taxonomy" id="265178"/>
    <lineage>
        <taxon>Bacteria</taxon>
        <taxon>Bacillati</taxon>
        <taxon>Bacillota</taxon>
        <taxon>Erysipelotrichia</taxon>
        <taxon>Erysipelotrichales</taxon>
        <taxon>Erysipelotrichaceae</taxon>
        <taxon>Breznakia</taxon>
    </lineage>
</organism>
<dbReference type="SUPFAM" id="SSF51735">
    <property type="entry name" value="NAD(P)-binding Rossmann-fold domains"/>
    <property type="match status" value="1"/>
</dbReference>
<dbReference type="Pfam" id="PF01408">
    <property type="entry name" value="GFO_IDH_MocA"/>
    <property type="match status" value="1"/>
</dbReference>
<dbReference type="Gene3D" id="3.30.360.10">
    <property type="entry name" value="Dihydrodipicolinate Reductase, domain 2"/>
    <property type="match status" value="1"/>
</dbReference>
<dbReference type="PANTHER" id="PTHR43708">
    <property type="entry name" value="CONSERVED EXPRESSED OXIDOREDUCTASE (EUROFUNG)"/>
    <property type="match status" value="1"/>
</dbReference>
<reference evidence="3 4" key="1">
    <citation type="submission" date="2023-07" db="EMBL/GenBank/DDBJ databases">
        <title>Genomic Encyclopedia of Type Strains, Phase IV (KMG-IV): sequencing the most valuable type-strain genomes for metagenomic binning, comparative biology and taxonomic classification.</title>
        <authorList>
            <person name="Goeker M."/>
        </authorList>
    </citation>
    <scope>NUCLEOTIDE SEQUENCE [LARGE SCALE GENOMIC DNA]</scope>
    <source>
        <strain evidence="3 4">DSM 16784</strain>
    </source>
</reference>
<dbReference type="Pfam" id="PF22725">
    <property type="entry name" value="GFO_IDH_MocA_C3"/>
    <property type="match status" value="1"/>
</dbReference>
<dbReference type="EMBL" id="JAUSUR010000002">
    <property type="protein sequence ID" value="MDQ0360739.1"/>
    <property type="molecule type" value="Genomic_DNA"/>
</dbReference>
<dbReference type="InterPro" id="IPR000683">
    <property type="entry name" value="Gfo/Idh/MocA-like_OxRdtase_N"/>
</dbReference>
<keyword evidence="4" id="KW-1185">Reference proteome</keyword>
<dbReference type="InterPro" id="IPR036291">
    <property type="entry name" value="NAD(P)-bd_dom_sf"/>
</dbReference>
<name>A0ABU0E1V5_9FIRM</name>
<proteinExistence type="predicted"/>
<gene>
    <name evidence="3" type="ORF">J2S15_001484</name>
</gene>
<evidence type="ECO:0000259" key="1">
    <source>
        <dbReference type="Pfam" id="PF01408"/>
    </source>
</evidence>
<dbReference type="Proteomes" id="UP001230220">
    <property type="component" value="Unassembled WGS sequence"/>
</dbReference>
<evidence type="ECO:0000313" key="4">
    <source>
        <dbReference type="Proteomes" id="UP001230220"/>
    </source>
</evidence>
<dbReference type="RefSeq" id="WP_307406865.1">
    <property type="nucleotide sequence ID" value="NZ_JAUSUR010000002.1"/>
</dbReference>
<comment type="caution">
    <text evidence="3">The sequence shown here is derived from an EMBL/GenBank/DDBJ whole genome shotgun (WGS) entry which is preliminary data.</text>
</comment>